<gene>
    <name evidence="2" type="ORF">O3P69_018606</name>
</gene>
<comment type="caution">
    <text evidence="2">The sequence shown here is derived from an EMBL/GenBank/DDBJ whole genome shotgun (WGS) entry which is preliminary data.</text>
</comment>
<evidence type="ECO:0000313" key="2">
    <source>
        <dbReference type="EMBL" id="KAK8381621.1"/>
    </source>
</evidence>
<organism evidence="2 3">
    <name type="scientific">Scylla paramamosain</name>
    <name type="common">Mud crab</name>
    <dbReference type="NCBI Taxonomy" id="85552"/>
    <lineage>
        <taxon>Eukaryota</taxon>
        <taxon>Metazoa</taxon>
        <taxon>Ecdysozoa</taxon>
        <taxon>Arthropoda</taxon>
        <taxon>Crustacea</taxon>
        <taxon>Multicrustacea</taxon>
        <taxon>Malacostraca</taxon>
        <taxon>Eumalacostraca</taxon>
        <taxon>Eucarida</taxon>
        <taxon>Decapoda</taxon>
        <taxon>Pleocyemata</taxon>
        <taxon>Brachyura</taxon>
        <taxon>Eubrachyura</taxon>
        <taxon>Portunoidea</taxon>
        <taxon>Portunidae</taxon>
        <taxon>Portuninae</taxon>
        <taxon>Scylla</taxon>
    </lineage>
</organism>
<keyword evidence="3" id="KW-1185">Reference proteome</keyword>
<dbReference type="Proteomes" id="UP001487740">
    <property type="component" value="Unassembled WGS sequence"/>
</dbReference>
<dbReference type="EMBL" id="JARAKH010000040">
    <property type="protein sequence ID" value="KAK8381621.1"/>
    <property type="molecule type" value="Genomic_DNA"/>
</dbReference>
<feature type="region of interest" description="Disordered" evidence="1">
    <location>
        <begin position="114"/>
        <end position="143"/>
    </location>
</feature>
<protein>
    <submittedName>
        <fullName evidence="2">Uncharacterized protein</fullName>
    </submittedName>
</protein>
<evidence type="ECO:0000256" key="1">
    <source>
        <dbReference type="SAM" id="MobiDB-lite"/>
    </source>
</evidence>
<accession>A0AAW0T3S7</accession>
<evidence type="ECO:0000313" key="3">
    <source>
        <dbReference type="Proteomes" id="UP001487740"/>
    </source>
</evidence>
<name>A0AAW0T3S7_SCYPA</name>
<sequence>MRARGVLQARQKLEPPPPREGTIASSALTEPRVTTESPTRQHVNTQATPTYLSAWITQEGCQHSSVHRLPAAASPAVQTRRRSSLTAVHGLQHLGSTSLSATRHAAALREPRTVTPRGGASREHRGHSTMRLVQPGGGGGSGGGASYRWGGILSVLQVGRRFPTIGHRLGDTAR</sequence>
<feature type="compositionally biased region" description="Polar residues" evidence="1">
    <location>
        <begin position="23"/>
        <end position="46"/>
    </location>
</feature>
<reference evidence="2 3" key="1">
    <citation type="submission" date="2023-03" db="EMBL/GenBank/DDBJ databases">
        <title>High-quality genome of Scylla paramamosain provides insights in environmental adaptation.</title>
        <authorList>
            <person name="Zhang L."/>
        </authorList>
    </citation>
    <scope>NUCLEOTIDE SEQUENCE [LARGE SCALE GENOMIC DNA]</scope>
    <source>
        <strain evidence="2">LZ_2023a</strain>
        <tissue evidence="2">Muscle</tissue>
    </source>
</reference>
<proteinExistence type="predicted"/>
<dbReference type="AlphaFoldDB" id="A0AAW0T3S7"/>
<feature type="region of interest" description="Disordered" evidence="1">
    <location>
        <begin position="1"/>
        <end position="46"/>
    </location>
</feature>